<keyword evidence="1" id="KW-0472">Membrane</keyword>
<protein>
    <recommendedName>
        <fullName evidence="4">Serpentine receptor class gamma</fullName>
    </recommendedName>
</protein>
<dbReference type="Proteomes" id="UP001303046">
    <property type="component" value="Unassembled WGS sequence"/>
</dbReference>
<keyword evidence="1" id="KW-0812">Transmembrane</keyword>
<dbReference type="EMBL" id="JAVFWL010000005">
    <property type="protein sequence ID" value="KAK6753803.1"/>
    <property type="molecule type" value="Genomic_DNA"/>
</dbReference>
<keyword evidence="1" id="KW-1133">Transmembrane helix</keyword>
<evidence type="ECO:0000256" key="1">
    <source>
        <dbReference type="SAM" id="Phobius"/>
    </source>
</evidence>
<evidence type="ECO:0008006" key="4">
    <source>
        <dbReference type="Google" id="ProtNLM"/>
    </source>
</evidence>
<gene>
    <name evidence="2" type="primary">Necator_chrV.g17821</name>
    <name evidence="2" type="ORF">RB195_013031</name>
</gene>
<reference evidence="2 3" key="1">
    <citation type="submission" date="2023-08" db="EMBL/GenBank/DDBJ databases">
        <title>A Necator americanus chromosomal reference genome.</title>
        <authorList>
            <person name="Ilik V."/>
            <person name="Petrzelkova K.J."/>
            <person name="Pardy F."/>
            <person name="Fuh T."/>
            <person name="Niatou-Singa F.S."/>
            <person name="Gouil Q."/>
            <person name="Baker L."/>
            <person name="Ritchie M.E."/>
            <person name="Jex A.R."/>
            <person name="Gazzola D."/>
            <person name="Li H."/>
            <person name="Toshio Fujiwara R."/>
            <person name="Zhan B."/>
            <person name="Aroian R.V."/>
            <person name="Pafco B."/>
            <person name="Schwarz E.M."/>
        </authorList>
    </citation>
    <scope>NUCLEOTIDE SEQUENCE [LARGE SCALE GENOMIC DNA]</scope>
    <source>
        <strain evidence="2 3">Aroian</strain>
        <tissue evidence="2">Whole animal</tissue>
    </source>
</reference>
<feature type="transmembrane region" description="Helical" evidence="1">
    <location>
        <begin position="112"/>
        <end position="131"/>
    </location>
</feature>
<feature type="transmembrane region" description="Helical" evidence="1">
    <location>
        <begin position="72"/>
        <end position="92"/>
    </location>
</feature>
<organism evidence="2 3">
    <name type="scientific">Necator americanus</name>
    <name type="common">Human hookworm</name>
    <dbReference type="NCBI Taxonomy" id="51031"/>
    <lineage>
        <taxon>Eukaryota</taxon>
        <taxon>Metazoa</taxon>
        <taxon>Ecdysozoa</taxon>
        <taxon>Nematoda</taxon>
        <taxon>Chromadorea</taxon>
        <taxon>Rhabditida</taxon>
        <taxon>Rhabditina</taxon>
        <taxon>Rhabditomorpha</taxon>
        <taxon>Strongyloidea</taxon>
        <taxon>Ancylostomatidae</taxon>
        <taxon>Bunostominae</taxon>
        <taxon>Necator</taxon>
    </lineage>
</organism>
<keyword evidence="3" id="KW-1185">Reference proteome</keyword>
<evidence type="ECO:0000313" key="3">
    <source>
        <dbReference type="Proteomes" id="UP001303046"/>
    </source>
</evidence>
<feature type="transmembrane region" description="Helical" evidence="1">
    <location>
        <begin position="38"/>
        <end position="60"/>
    </location>
</feature>
<name>A0ABR1DUE1_NECAM</name>
<evidence type="ECO:0000313" key="2">
    <source>
        <dbReference type="EMBL" id="KAK6753803.1"/>
    </source>
</evidence>
<comment type="caution">
    <text evidence="2">The sequence shown here is derived from an EMBL/GenBank/DDBJ whole genome shotgun (WGS) entry which is preliminary data.</text>
</comment>
<accession>A0ABR1DUE1</accession>
<proteinExistence type="predicted"/>
<sequence>MLCFMCSPLAGVQFCSQFMTRYIEKASFTFLIDWINTIANYMVGISTITAYAILVSVLLIRGTIRLRSNTELKMMIQIAVMSTIGVFYFFYWEFHHSLNIDLASSTIIYENLTLFYYDAVVLPYLLLNNTFGQRFLATFHKSGLRCSAKSLVRRNVFFLTGARVDCLGKGIGSPQ</sequence>